<feature type="region of interest" description="Disordered" evidence="1">
    <location>
        <begin position="325"/>
        <end position="352"/>
    </location>
</feature>
<feature type="transmembrane region" description="Helical" evidence="2">
    <location>
        <begin position="469"/>
        <end position="486"/>
    </location>
</feature>
<organism evidence="4 5">
    <name type="scientific">Eragrostis curvula</name>
    <name type="common">weeping love grass</name>
    <dbReference type="NCBI Taxonomy" id="38414"/>
    <lineage>
        <taxon>Eukaryota</taxon>
        <taxon>Viridiplantae</taxon>
        <taxon>Streptophyta</taxon>
        <taxon>Embryophyta</taxon>
        <taxon>Tracheophyta</taxon>
        <taxon>Spermatophyta</taxon>
        <taxon>Magnoliopsida</taxon>
        <taxon>Liliopsida</taxon>
        <taxon>Poales</taxon>
        <taxon>Poaceae</taxon>
        <taxon>PACMAD clade</taxon>
        <taxon>Chloridoideae</taxon>
        <taxon>Eragrostideae</taxon>
        <taxon>Eragrostidinae</taxon>
        <taxon>Eragrostis</taxon>
    </lineage>
</organism>
<dbReference type="EMBL" id="RWGY01000947">
    <property type="protein sequence ID" value="TVT97753.1"/>
    <property type="molecule type" value="Genomic_DNA"/>
</dbReference>
<dbReference type="PANTHER" id="PTHR24177:SF477">
    <property type="entry name" value="OS09G0294901 PROTEIN"/>
    <property type="match status" value="1"/>
</dbReference>
<dbReference type="InterPro" id="IPR026961">
    <property type="entry name" value="PGG_dom"/>
</dbReference>
<feature type="domain" description="PGG" evidence="3">
    <location>
        <begin position="349"/>
        <end position="461"/>
    </location>
</feature>
<evidence type="ECO:0000313" key="4">
    <source>
        <dbReference type="EMBL" id="TVT97753.1"/>
    </source>
</evidence>
<dbReference type="InterPro" id="IPR036770">
    <property type="entry name" value="Ankyrin_rpt-contain_sf"/>
</dbReference>
<keyword evidence="5" id="KW-1185">Reference proteome</keyword>
<evidence type="ECO:0000256" key="1">
    <source>
        <dbReference type="SAM" id="MobiDB-lite"/>
    </source>
</evidence>
<dbReference type="AlphaFoldDB" id="A0A5J9SFZ8"/>
<feature type="transmembrane region" description="Helical" evidence="2">
    <location>
        <begin position="396"/>
        <end position="422"/>
    </location>
</feature>
<feature type="compositionally biased region" description="Basic and acidic residues" evidence="1">
    <location>
        <begin position="334"/>
        <end position="349"/>
    </location>
</feature>
<evidence type="ECO:0000313" key="5">
    <source>
        <dbReference type="Proteomes" id="UP000324897"/>
    </source>
</evidence>
<evidence type="ECO:0000256" key="2">
    <source>
        <dbReference type="SAM" id="Phobius"/>
    </source>
</evidence>
<keyword evidence="2" id="KW-0472">Membrane</keyword>
<keyword evidence="2" id="KW-0812">Transmembrane</keyword>
<feature type="transmembrane region" description="Helical" evidence="2">
    <location>
        <begin position="357"/>
        <end position="375"/>
    </location>
</feature>
<feature type="transmembrane region" description="Helical" evidence="2">
    <location>
        <begin position="492"/>
        <end position="513"/>
    </location>
</feature>
<evidence type="ECO:0000259" key="3">
    <source>
        <dbReference type="Pfam" id="PF13962"/>
    </source>
</evidence>
<dbReference type="GO" id="GO:0016020">
    <property type="term" value="C:membrane"/>
    <property type="evidence" value="ECO:0007669"/>
    <property type="project" value="TreeGrafter"/>
</dbReference>
<dbReference type="Gramene" id="TVT97753">
    <property type="protein sequence ID" value="TVT97753"/>
    <property type="gene ID" value="EJB05_56987"/>
</dbReference>
<name>A0A5J9SFZ8_9POAL</name>
<keyword evidence="2" id="KW-1133">Transmembrane helix</keyword>
<dbReference type="Proteomes" id="UP000324897">
    <property type="component" value="Unassembled WGS sequence"/>
</dbReference>
<dbReference type="PANTHER" id="PTHR24177">
    <property type="entry name" value="CASKIN"/>
    <property type="match status" value="1"/>
</dbReference>
<dbReference type="OrthoDB" id="341259at2759"/>
<comment type="caution">
    <text evidence="4">The sequence shown here is derived from an EMBL/GenBank/DDBJ whole genome shotgun (WGS) entry which is preliminary data.</text>
</comment>
<dbReference type="Pfam" id="PF13962">
    <property type="entry name" value="PGG"/>
    <property type="match status" value="1"/>
</dbReference>
<dbReference type="SUPFAM" id="SSF48403">
    <property type="entry name" value="Ankyrin repeat"/>
    <property type="match status" value="1"/>
</dbReference>
<accession>A0A5J9SFZ8</accession>
<feature type="non-terminal residue" evidence="4">
    <location>
        <position position="1"/>
    </location>
</feature>
<reference evidence="4 5" key="1">
    <citation type="journal article" date="2019" name="Sci. Rep.">
        <title>A high-quality genome of Eragrostis curvula grass provides insights into Poaceae evolution and supports new strategies to enhance forage quality.</title>
        <authorList>
            <person name="Carballo J."/>
            <person name="Santos B.A.C.M."/>
            <person name="Zappacosta D."/>
            <person name="Garbus I."/>
            <person name="Selva J.P."/>
            <person name="Gallo C.A."/>
            <person name="Diaz A."/>
            <person name="Albertini E."/>
            <person name="Caccamo M."/>
            <person name="Echenique V."/>
        </authorList>
    </citation>
    <scope>NUCLEOTIDE SEQUENCE [LARGE SCALE GENOMIC DNA]</scope>
    <source>
        <strain evidence="5">cv. Victoria</strain>
        <tissue evidence="4">Leaf</tissue>
    </source>
</reference>
<feature type="transmembrane region" description="Helical" evidence="2">
    <location>
        <begin position="434"/>
        <end position="462"/>
    </location>
</feature>
<gene>
    <name evidence="4" type="ORF">EJB05_56987</name>
</gene>
<proteinExistence type="predicted"/>
<protein>
    <recommendedName>
        <fullName evidence="3">PGG domain-containing protein</fullName>
    </recommendedName>
</protein>
<dbReference type="Gene3D" id="1.25.40.20">
    <property type="entry name" value="Ankyrin repeat-containing domain"/>
    <property type="match status" value="1"/>
</dbReference>
<sequence length="536" mass="58530">MERASSDVVQPALHRYLLPAEAPTGSTARAGTYGEAHTFASYLHLRKEGKCQVVMHPILREAVPCICCNWRNEGPAISAVHRPNAAEDTISMPDAVQEVEEGVPLSKLVFEGCTCLKCTEEICKKTNNLQDLAPLDSGRDKPLHHAAVTNNLTMFCHLITLVGEKGDHQAVIRALRETNERAETALHVAIIGGFRDMVELMLWVDPQLSRIACHNVTPIYLAVSLGSKEIPGILHEALGADAGQSYYSGPKGQNALHAAMQVGEDMMKVVLDWKKGKDNNGNTALHIAVDIQHLGINPDKVIYNMLLRVGAKHGSYRWDQIQQHYIPQPNQDNADQKEKEKQEKEESDKLTSATQTLGIGTVLITTVTFGATFALPGGYKADDHVNGGTPTLAGPWYFDAFMVANTLAFICSSVATVGLMYSGMALVSLHSRRIHFSIAAFFAANSITSLTTAFALGVYMVLAPVARSTAIAICAVSPLVLLYRYVQGLWKIYLVLIPIRARIGFWSAMMYAARAVLLKNSKRISDFLSAAVCMQS</sequence>